<dbReference type="PROSITE" id="PS50883">
    <property type="entry name" value="EAL"/>
    <property type="match status" value="1"/>
</dbReference>
<keyword evidence="1" id="KW-1133">Transmembrane helix</keyword>
<dbReference type="InterPro" id="IPR000014">
    <property type="entry name" value="PAS"/>
</dbReference>
<dbReference type="InterPro" id="IPR052155">
    <property type="entry name" value="Biofilm_reg_signaling"/>
</dbReference>
<dbReference type="InterPro" id="IPR043128">
    <property type="entry name" value="Rev_trsase/Diguanyl_cyclase"/>
</dbReference>
<dbReference type="InterPro" id="IPR000160">
    <property type="entry name" value="GGDEF_dom"/>
</dbReference>
<feature type="transmembrane region" description="Helical" evidence="1">
    <location>
        <begin position="15"/>
        <end position="35"/>
    </location>
</feature>
<dbReference type="SMART" id="SM00052">
    <property type="entry name" value="EAL"/>
    <property type="match status" value="1"/>
</dbReference>
<evidence type="ECO:0000313" key="4">
    <source>
        <dbReference type="EMBL" id="SMC26618.1"/>
    </source>
</evidence>
<proteinExistence type="predicted"/>
<dbReference type="OrthoDB" id="9813903at2"/>
<dbReference type="NCBIfam" id="TIGR00254">
    <property type="entry name" value="GGDEF"/>
    <property type="match status" value="1"/>
</dbReference>
<evidence type="ECO:0000259" key="2">
    <source>
        <dbReference type="PROSITE" id="PS50883"/>
    </source>
</evidence>
<dbReference type="SMART" id="SM00091">
    <property type="entry name" value="PAS"/>
    <property type="match status" value="1"/>
</dbReference>
<dbReference type="Gene3D" id="3.20.20.450">
    <property type="entry name" value="EAL domain"/>
    <property type="match status" value="1"/>
</dbReference>
<dbReference type="SUPFAM" id="SSF141868">
    <property type="entry name" value="EAL domain-like"/>
    <property type="match status" value="1"/>
</dbReference>
<dbReference type="SMART" id="SM00267">
    <property type="entry name" value="GGDEF"/>
    <property type="match status" value="1"/>
</dbReference>
<dbReference type="Pfam" id="PF00990">
    <property type="entry name" value="GGDEF"/>
    <property type="match status" value="1"/>
</dbReference>
<dbReference type="Gene3D" id="3.30.450.20">
    <property type="entry name" value="PAS domain"/>
    <property type="match status" value="1"/>
</dbReference>
<dbReference type="SUPFAM" id="SSF55073">
    <property type="entry name" value="Nucleotide cyclase"/>
    <property type="match status" value="1"/>
</dbReference>
<name>A0A1W1XSV7_9NEIS</name>
<reference evidence="4 5" key="1">
    <citation type="submission" date="2017-04" db="EMBL/GenBank/DDBJ databases">
        <authorList>
            <person name="Afonso C.L."/>
            <person name="Miller P.J."/>
            <person name="Scott M.A."/>
            <person name="Spackman E."/>
            <person name="Goraichik I."/>
            <person name="Dimitrov K.M."/>
            <person name="Suarez D.L."/>
            <person name="Swayne D.E."/>
        </authorList>
    </citation>
    <scope>NUCLEOTIDE SEQUENCE [LARGE SCALE GENOMIC DNA]</scope>
    <source>
        <strain evidence="4 5">DSM 23236</strain>
    </source>
</reference>
<dbReference type="SUPFAM" id="SSF55785">
    <property type="entry name" value="PYP-like sensor domain (PAS domain)"/>
    <property type="match status" value="1"/>
</dbReference>
<dbReference type="CDD" id="cd01949">
    <property type="entry name" value="GGDEF"/>
    <property type="match status" value="1"/>
</dbReference>
<dbReference type="EMBL" id="FWXD01000014">
    <property type="protein sequence ID" value="SMC26618.1"/>
    <property type="molecule type" value="Genomic_DNA"/>
</dbReference>
<dbReference type="Proteomes" id="UP000192761">
    <property type="component" value="Unassembled WGS sequence"/>
</dbReference>
<dbReference type="Pfam" id="PF13188">
    <property type="entry name" value="PAS_8"/>
    <property type="match status" value="1"/>
</dbReference>
<dbReference type="InterPro" id="IPR035919">
    <property type="entry name" value="EAL_sf"/>
</dbReference>
<keyword evidence="5" id="KW-1185">Reference proteome</keyword>
<dbReference type="Pfam" id="PF00563">
    <property type="entry name" value="EAL"/>
    <property type="match status" value="1"/>
</dbReference>
<feature type="domain" description="EAL" evidence="2">
    <location>
        <begin position="618"/>
        <end position="871"/>
    </location>
</feature>
<accession>A0A1W1XSV7</accession>
<dbReference type="FunFam" id="3.20.20.450:FF:000001">
    <property type="entry name" value="Cyclic di-GMP phosphodiesterase yahA"/>
    <property type="match status" value="1"/>
</dbReference>
<dbReference type="CDD" id="cd00130">
    <property type="entry name" value="PAS"/>
    <property type="match status" value="1"/>
</dbReference>
<evidence type="ECO:0000256" key="1">
    <source>
        <dbReference type="SAM" id="Phobius"/>
    </source>
</evidence>
<gene>
    <name evidence="4" type="ORF">SAMN02745857_02553</name>
</gene>
<dbReference type="CDD" id="cd01948">
    <property type="entry name" value="EAL"/>
    <property type="match status" value="1"/>
</dbReference>
<evidence type="ECO:0000259" key="3">
    <source>
        <dbReference type="PROSITE" id="PS50887"/>
    </source>
</evidence>
<dbReference type="InterPro" id="IPR029787">
    <property type="entry name" value="Nucleotide_cyclase"/>
</dbReference>
<dbReference type="RefSeq" id="WP_084091187.1">
    <property type="nucleotide sequence ID" value="NZ_FWXD01000014.1"/>
</dbReference>
<keyword evidence="1" id="KW-0812">Transmembrane</keyword>
<keyword evidence="1" id="KW-0472">Membrane</keyword>
<organism evidence="4 5">
    <name type="scientific">Andreprevotia lacus DSM 23236</name>
    <dbReference type="NCBI Taxonomy" id="1121001"/>
    <lineage>
        <taxon>Bacteria</taxon>
        <taxon>Pseudomonadati</taxon>
        <taxon>Pseudomonadota</taxon>
        <taxon>Betaproteobacteria</taxon>
        <taxon>Neisseriales</taxon>
        <taxon>Chitinibacteraceae</taxon>
        <taxon>Andreprevotia</taxon>
    </lineage>
</organism>
<dbReference type="InterPro" id="IPR001633">
    <property type="entry name" value="EAL_dom"/>
</dbReference>
<protein>
    <submittedName>
        <fullName evidence="4">Diguanylate cyclase (GGDEF) domain-containing protein</fullName>
    </submittedName>
</protein>
<feature type="domain" description="GGDEF" evidence="3">
    <location>
        <begin position="476"/>
        <end position="609"/>
    </location>
</feature>
<dbReference type="PANTHER" id="PTHR44757:SF2">
    <property type="entry name" value="BIOFILM ARCHITECTURE MAINTENANCE PROTEIN MBAA"/>
    <property type="match status" value="1"/>
</dbReference>
<feature type="transmembrane region" description="Helical" evidence="1">
    <location>
        <begin position="288"/>
        <end position="307"/>
    </location>
</feature>
<dbReference type="PROSITE" id="PS50887">
    <property type="entry name" value="GGDEF"/>
    <property type="match status" value="1"/>
</dbReference>
<sequence length="873" mass="97081">MPSSSLFDSQTRRQWRHVWLLGVMLCASALILLAWESWDDYRSSEAQYRRRLLSAARLITQQFDQTMTQSVASVDNIGTELAVRANRDPLDGVDYLDVLRTAARYDTQSSHLFVLDEQQLWLIDRTGRLEGRLGVQDSIKAAVAANGGQTLGLPLQVQADGPLLLPVLRHYTLRNGHRIVVGLLLPPQRFDEMYRRLIGSPGLTFGLVRNDSRLLLCIPTLNDPRSGQTVTLQQDSFGALLQAPCGPLAAQPRRGLFMLSPSSLHAYSIFYGVDRSTYLDMWRQRLQWRITSLFILGCVIALFSHLLRRFVRQLVQQGSFHRQMFLTVNDGILLLDKGKVVDANDAACELFGVFGSDALMGRSLAELSPLLQPDGQPSGLHGAELLDAAAQGILNGFNWQLQRLDNHQPFDSEVRLNAFQHDEQRQLLMAIRDVSEAQHYLAQQEYLANHDLLTKLPNRYWLSRRLDGLIASQPQQPMALLVLDLNRFKEINDTLGHQAGDEILRTLGTRLSDWVRQHGADTARLGGDELAVVLPYDGHDGTLAQACDDIAAVIREPLWAGNLALELTASIGVALYPQHGSDTVSLARCADIAMYEAKRNRHHVSIYRAGMDRFTPERLALHGELAQAIREDGLALVYQPKVNVHDGKLAGCEALLRWQHPERGMISPVEFIPMAENSELIRPLTAWVIDHALAQVRLWLDAGLNIPVAVNISARNLLDADLVGLVVDSLRRHNVPPALLELEVTESALLEDPETALSRLTRLHGLGIRMAIDDFGTGYSSLAYLKRLPVQVLKIDRTFIAPLVTSQPDALIVQSTIGLAHSFGLQVVAEGVEDGAILDVLRSMGCDLAQGYHIARPQPPAAFEAWSREHRSA</sequence>
<dbReference type="InterPro" id="IPR035965">
    <property type="entry name" value="PAS-like_dom_sf"/>
</dbReference>
<dbReference type="AlphaFoldDB" id="A0A1W1XSV7"/>
<dbReference type="STRING" id="1121001.SAMN02745857_02553"/>
<dbReference type="PANTHER" id="PTHR44757">
    <property type="entry name" value="DIGUANYLATE CYCLASE DGCP"/>
    <property type="match status" value="1"/>
</dbReference>
<dbReference type="Gene3D" id="3.30.70.270">
    <property type="match status" value="1"/>
</dbReference>
<evidence type="ECO:0000313" key="5">
    <source>
        <dbReference type="Proteomes" id="UP000192761"/>
    </source>
</evidence>